<feature type="non-terminal residue" evidence="1">
    <location>
        <position position="1"/>
    </location>
</feature>
<evidence type="ECO:0000313" key="1">
    <source>
        <dbReference type="EMBL" id="MEI5617377.1"/>
    </source>
</evidence>
<dbReference type="EMBL" id="JBBAYM010000552">
    <property type="protein sequence ID" value="MEI5617377.1"/>
    <property type="molecule type" value="Genomic_DNA"/>
</dbReference>
<feature type="non-terminal residue" evidence="1">
    <location>
        <position position="86"/>
    </location>
</feature>
<accession>A0ABU8GW05</accession>
<proteinExistence type="predicted"/>
<reference evidence="1 2" key="1">
    <citation type="submission" date="2024-03" db="EMBL/GenBank/DDBJ databases">
        <title>First Report of Pectobacterium brasiliscabiei causing potato scab in china.</title>
        <authorList>
            <person name="Handique U."/>
        </authorList>
    </citation>
    <scope>NUCLEOTIDE SEQUENCE [LARGE SCALE GENOMIC DNA]</scope>
    <source>
        <strain evidence="1 2">ZRIMU1503</strain>
    </source>
</reference>
<dbReference type="RefSeq" id="WP_336559238.1">
    <property type="nucleotide sequence ID" value="NZ_JBBAYM010000552.1"/>
</dbReference>
<organism evidence="1 2">
    <name type="scientific">Streptomyces brasiliscabiei</name>
    <dbReference type="NCBI Taxonomy" id="2736302"/>
    <lineage>
        <taxon>Bacteria</taxon>
        <taxon>Bacillati</taxon>
        <taxon>Actinomycetota</taxon>
        <taxon>Actinomycetes</taxon>
        <taxon>Kitasatosporales</taxon>
        <taxon>Streptomycetaceae</taxon>
        <taxon>Streptomyces</taxon>
    </lineage>
</organism>
<name>A0ABU8GW05_9ACTN</name>
<gene>
    <name evidence="1" type="ORF">WB403_50675</name>
</gene>
<protein>
    <submittedName>
        <fullName evidence="1">Uncharacterized protein</fullName>
    </submittedName>
</protein>
<dbReference type="Proteomes" id="UP001365781">
    <property type="component" value="Unassembled WGS sequence"/>
</dbReference>
<keyword evidence="2" id="KW-1185">Reference proteome</keyword>
<comment type="caution">
    <text evidence="1">The sequence shown here is derived from an EMBL/GenBank/DDBJ whole genome shotgun (WGS) entry which is preliminary data.</text>
</comment>
<sequence length="86" mass="9289">KSKAVALAVISRLKLTERPEFVKSTGGLLGDVLQSAGRLVGLNEPLSEFELTERALATFSSRLTARRIGLSFVIEITYRAGDPDLA</sequence>
<evidence type="ECO:0000313" key="2">
    <source>
        <dbReference type="Proteomes" id="UP001365781"/>
    </source>
</evidence>